<evidence type="ECO:0000256" key="9">
    <source>
        <dbReference type="ARBA" id="ARBA00022430"/>
    </source>
</evidence>
<keyword evidence="10" id="KW-0028">Amino-acid biosynthesis</keyword>
<dbReference type="PANTHER" id="PTHR42979">
    <property type="entry name" value="3-ISOPROPYLMALATE DEHYDROGENASE"/>
    <property type="match status" value="1"/>
</dbReference>
<evidence type="ECO:0000256" key="7">
    <source>
        <dbReference type="ARBA" id="ARBA00013101"/>
    </source>
</evidence>
<dbReference type="Pfam" id="PF00180">
    <property type="entry name" value="Iso_dh"/>
    <property type="match status" value="1"/>
</dbReference>
<dbReference type="InterPro" id="IPR004429">
    <property type="entry name" value="Isopropylmalate_DH"/>
</dbReference>
<dbReference type="GO" id="GO:0005829">
    <property type="term" value="C:cytosol"/>
    <property type="evidence" value="ECO:0007669"/>
    <property type="project" value="TreeGrafter"/>
</dbReference>
<dbReference type="PANTHER" id="PTHR42979:SF1">
    <property type="entry name" value="3-ISOPROPYLMALATE DEHYDROGENASE"/>
    <property type="match status" value="1"/>
</dbReference>
<dbReference type="STRING" id="1479485.DA73_0213915"/>
<comment type="pathway">
    <text evidence="4">Amino-acid biosynthesis; L-leucine biosynthesis; L-leucine from 3-methyl-2-oxobutanoate: step 3/4.</text>
</comment>
<comment type="caution">
    <text evidence="19">The sequence shown here is derived from an EMBL/GenBank/DDBJ whole genome shotgun (WGS) entry which is preliminary data.</text>
</comment>
<dbReference type="EC" id="1.1.1.85" evidence="7"/>
<keyword evidence="9" id="KW-0432">Leucine biosynthesis</keyword>
<evidence type="ECO:0000313" key="19">
    <source>
        <dbReference type="EMBL" id="KIE11751.1"/>
    </source>
</evidence>
<comment type="cofactor">
    <cofactor evidence="2">
        <name>Mn(2+)</name>
        <dbReference type="ChEBI" id="CHEBI:29035"/>
    </cofactor>
</comment>
<evidence type="ECO:0000256" key="10">
    <source>
        <dbReference type="ARBA" id="ARBA00022605"/>
    </source>
</evidence>
<gene>
    <name evidence="19" type="ORF">DA73_0213915</name>
</gene>
<dbReference type="SUPFAM" id="SSF53659">
    <property type="entry name" value="Isocitrate/Isopropylmalate dehydrogenase-like"/>
    <property type="match status" value="1"/>
</dbReference>
<dbReference type="InterPro" id="IPR019818">
    <property type="entry name" value="IsoCit/isopropylmalate_DH_CS"/>
</dbReference>
<comment type="cofactor">
    <cofactor evidence="3">
        <name>Mg(2+)</name>
        <dbReference type="ChEBI" id="CHEBI:18420"/>
    </cofactor>
</comment>
<keyword evidence="14" id="KW-0520">NAD</keyword>
<evidence type="ECO:0000256" key="8">
    <source>
        <dbReference type="ARBA" id="ARBA00019276"/>
    </source>
</evidence>
<keyword evidence="15" id="KW-0100">Branched-chain amino acid biosynthesis</keyword>
<dbReference type="PROSITE" id="PS00470">
    <property type="entry name" value="IDH_IMDH"/>
    <property type="match status" value="1"/>
</dbReference>
<evidence type="ECO:0000256" key="12">
    <source>
        <dbReference type="ARBA" id="ARBA00022842"/>
    </source>
</evidence>
<proteinExistence type="inferred from homology"/>
<comment type="catalytic activity">
    <reaction evidence="1">
        <text>(2R,3S)-3-isopropylmalate + NAD(+) = 4-methyl-2-oxopentanoate + CO2 + NADH</text>
        <dbReference type="Rhea" id="RHEA:32271"/>
        <dbReference type="ChEBI" id="CHEBI:16526"/>
        <dbReference type="ChEBI" id="CHEBI:17865"/>
        <dbReference type="ChEBI" id="CHEBI:35121"/>
        <dbReference type="ChEBI" id="CHEBI:57540"/>
        <dbReference type="ChEBI" id="CHEBI:57945"/>
        <dbReference type="EC" id="1.1.1.85"/>
    </reaction>
</comment>
<evidence type="ECO:0000256" key="1">
    <source>
        <dbReference type="ARBA" id="ARBA00000624"/>
    </source>
</evidence>
<evidence type="ECO:0000256" key="14">
    <source>
        <dbReference type="ARBA" id="ARBA00023027"/>
    </source>
</evidence>
<evidence type="ECO:0000256" key="11">
    <source>
        <dbReference type="ARBA" id="ARBA00022723"/>
    </source>
</evidence>
<evidence type="ECO:0000256" key="5">
    <source>
        <dbReference type="ARBA" id="ARBA00008319"/>
    </source>
</evidence>
<comment type="subunit">
    <text evidence="6">Homodimer.</text>
</comment>
<evidence type="ECO:0000259" key="18">
    <source>
        <dbReference type="SMART" id="SM01329"/>
    </source>
</evidence>
<dbReference type="InterPro" id="IPR024084">
    <property type="entry name" value="IsoPropMal-DH-like_dom"/>
</dbReference>
<evidence type="ECO:0000256" key="16">
    <source>
        <dbReference type="ARBA" id="ARBA00030010"/>
    </source>
</evidence>
<dbReference type="SMART" id="SM01329">
    <property type="entry name" value="Iso_dh"/>
    <property type="match status" value="1"/>
</dbReference>
<evidence type="ECO:0000256" key="3">
    <source>
        <dbReference type="ARBA" id="ARBA00001946"/>
    </source>
</evidence>
<keyword evidence="12" id="KW-0460">Magnesium</keyword>
<evidence type="ECO:0000256" key="2">
    <source>
        <dbReference type="ARBA" id="ARBA00001936"/>
    </source>
</evidence>
<dbReference type="GO" id="GO:0051287">
    <property type="term" value="F:NAD binding"/>
    <property type="evidence" value="ECO:0007669"/>
    <property type="project" value="InterPro"/>
</dbReference>
<organism evidence="19">
    <name type="scientific">Tolypothrix bouteillei VB521301</name>
    <dbReference type="NCBI Taxonomy" id="1479485"/>
    <lineage>
        <taxon>Bacteria</taxon>
        <taxon>Bacillati</taxon>
        <taxon>Cyanobacteriota</taxon>
        <taxon>Cyanophyceae</taxon>
        <taxon>Nostocales</taxon>
        <taxon>Tolypothrichaceae</taxon>
        <taxon>Tolypothrix</taxon>
    </lineage>
</organism>
<dbReference type="EMBL" id="JHEG02000042">
    <property type="protein sequence ID" value="KIE11751.1"/>
    <property type="molecule type" value="Genomic_DNA"/>
</dbReference>
<evidence type="ECO:0000256" key="13">
    <source>
        <dbReference type="ARBA" id="ARBA00023002"/>
    </source>
</evidence>
<dbReference type="GO" id="GO:0009098">
    <property type="term" value="P:L-leucine biosynthetic process"/>
    <property type="evidence" value="ECO:0007669"/>
    <property type="project" value="UniProtKB-UniPathway"/>
</dbReference>
<name>A0A0C1NFY7_9CYAN</name>
<dbReference type="GO" id="GO:0003862">
    <property type="term" value="F:3-isopropylmalate dehydrogenase activity"/>
    <property type="evidence" value="ECO:0007669"/>
    <property type="project" value="UniProtKB-EC"/>
</dbReference>
<feature type="domain" description="Isopropylmalate dehydrogenase-like" evidence="18">
    <location>
        <begin position="10"/>
        <end position="343"/>
    </location>
</feature>
<evidence type="ECO:0000256" key="17">
    <source>
        <dbReference type="ARBA" id="ARBA00033138"/>
    </source>
</evidence>
<dbReference type="GO" id="GO:0000287">
    <property type="term" value="F:magnesium ion binding"/>
    <property type="evidence" value="ECO:0007669"/>
    <property type="project" value="InterPro"/>
</dbReference>
<keyword evidence="13" id="KW-0560">Oxidoreductase</keyword>
<dbReference type="Gene3D" id="3.40.718.10">
    <property type="entry name" value="Isopropylmalate Dehydrogenase"/>
    <property type="match status" value="1"/>
</dbReference>
<dbReference type="AlphaFoldDB" id="A0A0C1NFY7"/>
<evidence type="ECO:0000256" key="6">
    <source>
        <dbReference type="ARBA" id="ARBA00011738"/>
    </source>
</evidence>
<reference evidence="19" key="1">
    <citation type="journal article" date="2015" name="Genome Announc.">
        <title>Draft Genome Sequence of Tolypothrix boutellei Strain VB521301.</title>
        <authorList>
            <person name="Chandrababunaidu M.M."/>
            <person name="Singh D."/>
            <person name="Sen D."/>
            <person name="Bhan S."/>
            <person name="Das S."/>
            <person name="Gupta A."/>
            <person name="Adhikary S.P."/>
            <person name="Tripathy S."/>
        </authorList>
    </citation>
    <scope>NUCLEOTIDE SEQUENCE</scope>
    <source>
        <strain evidence="19">VB521301</strain>
    </source>
</reference>
<sequence>MKSLNQPSYRIVAIPGEGIGPEVIEASLKVLQHVARLERFTLQVDYGYIGRVALEKFGSNFPQATAQLCNGSDGIVFGAVSQSGLLELRKHFDFFCNLRPIRIINSLLHKSSLRPEKVEGLDMLIVRELVSGIYFGASGRASDDRGAYGYHTMCYYDEEIRRIARKALQQAQQRQGLLTVAHKENALPHLPWTHLVQEEATKFTGVMVEPMLVDNLAMQMVLKPQRFDVILAGNLFGDILSDIGGALVGSIGLLGSASLNGDGFGLYEAIHGTAPDIAGKGIANPLGTLAACILMLQQWGETQAAAKIIAAQDRILAKGYRTADLSPQEGEILVSTEILIELLLEEISIIQHSELGVLDEQCR</sequence>
<evidence type="ECO:0000256" key="15">
    <source>
        <dbReference type="ARBA" id="ARBA00023304"/>
    </source>
</evidence>
<protein>
    <recommendedName>
        <fullName evidence="8">3-isopropylmalate dehydrogenase</fullName>
        <ecNumber evidence="7">1.1.1.85</ecNumber>
    </recommendedName>
    <alternativeName>
        <fullName evidence="17">3-IPM-DH</fullName>
    </alternativeName>
    <alternativeName>
        <fullName evidence="16">Beta-IPM dehydrogenase</fullName>
    </alternativeName>
</protein>
<dbReference type="UniPathway" id="UPA00048">
    <property type="reaction ID" value="UER00072"/>
</dbReference>
<evidence type="ECO:0000256" key="4">
    <source>
        <dbReference type="ARBA" id="ARBA00004762"/>
    </source>
</evidence>
<accession>A0A0C1NFY7</accession>
<dbReference type="OrthoDB" id="9806254at2"/>
<comment type="similarity">
    <text evidence="5">Belongs to the isocitrate and isopropylmalate dehydrogenases family. LeuB type 1 subfamily.</text>
</comment>
<keyword evidence="11" id="KW-0479">Metal-binding</keyword>